<dbReference type="Proteomes" id="UP000664209">
    <property type="component" value="Unassembled WGS sequence"/>
</dbReference>
<keyword evidence="4" id="KW-0808">Transferase</keyword>
<evidence type="ECO:0000256" key="8">
    <source>
        <dbReference type="ARBA" id="ARBA00038120"/>
    </source>
</evidence>
<dbReference type="Gene3D" id="3.90.550.10">
    <property type="entry name" value="Spore Coat Polysaccharide Biosynthesis Protein SpsA, Chain A"/>
    <property type="match status" value="1"/>
</dbReference>
<evidence type="ECO:0000256" key="6">
    <source>
        <dbReference type="ARBA" id="ARBA00037281"/>
    </source>
</evidence>
<comment type="function">
    <text evidence="6">Catalyzes the glycosylation of 4,4'-diaponeurosporenoate, i.e. the esterification of glucose at the C1'' position with the carboxyl group of 4,4'-diaponeurosporenic acid, to form glycosyl-4,4'-diaponeurosporenoate. This is a step in the biosynthesis of staphyloxanthin, an orange pigment present in most staphylococci strains.</text>
</comment>
<evidence type="ECO:0000313" key="12">
    <source>
        <dbReference type="EMBL" id="MBO1752778.1"/>
    </source>
</evidence>
<keyword evidence="13" id="KW-1185">Reference proteome</keyword>
<evidence type="ECO:0000259" key="11">
    <source>
        <dbReference type="Pfam" id="PF00535"/>
    </source>
</evidence>
<name>A0A939LS02_9CELL</name>
<organism evidence="12 13">
    <name type="scientific">Actinotalea soli</name>
    <dbReference type="NCBI Taxonomy" id="2819234"/>
    <lineage>
        <taxon>Bacteria</taxon>
        <taxon>Bacillati</taxon>
        <taxon>Actinomycetota</taxon>
        <taxon>Actinomycetes</taxon>
        <taxon>Micrococcales</taxon>
        <taxon>Cellulomonadaceae</taxon>
        <taxon>Actinotalea</taxon>
    </lineage>
</organism>
<sequence>MTRTASVIVRAKDKADTIGLTLRAVREQSVPVELIVVDSGSTDGTLDIAHELADQVIEMAPEEFTYGGALNLGARAAHGTVHCALSAHSVPHSRTWVEDSLRYYDDPAVVGTNYAKRTPDGTPLDGYYLQRPEDALRYPRWGFSNHGSSWRASTWREMPFREDLDAAEDKEWSWRALARGGTIAFAPELRVSDGHRRKAGLGAYARRIHKERTAVISLGGIARPTLRDAVHEWWSPVQHADYRPVALRRLSPYRIAEIAATYRAGRTAPTIPSGIHEIKALVQQDGPEAALEVGPVPGTRPGPASRA</sequence>
<dbReference type="EMBL" id="JAGEMK010000007">
    <property type="protein sequence ID" value="MBO1752778.1"/>
    <property type="molecule type" value="Genomic_DNA"/>
</dbReference>
<protein>
    <recommendedName>
        <fullName evidence="9">4,4'-diaponeurosporenoate glycosyltransferase</fullName>
    </recommendedName>
</protein>
<keyword evidence="3" id="KW-0328">Glycosyltransferase</keyword>
<evidence type="ECO:0000256" key="3">
    <source>
        <dbReference type="ARBA" id="ARBA00022676"/>
    </source>
</evidence>
<keyword evidence="2" id="KW-1003">Cell membrane</keyword>
<dbReference type="PANTHER" id="PTHR43646:SF2">
    <property type="entry name" value="GLYCOSYLTRANSFERASE 2-LIKE DOMAIN-CONTAINING PROTEIN"/>
    <property type="match status" value="1"/>
</dbReference>
<dbReference type="GO" id="GO:0005886">
    <property type="term" value="C:plasma membrane"/>
    <property type="evidence" value="ECO:0007669"/>
    <property type="project" value="UniProtKB-SubCell"/>
</dbReference>
<proteinExistence type="inferred from homology"/>
<dbReference type="InterPro" id="IPR001173">
    <property type="entry name" value="Glyco_trans_2-like"/>
</dbReference>
<dbReference type="Pfam" id="PF00535">
    <property type="entry name" value="Glycos_transf_2"/>
    <property type="match status" value="1"/>
</dbReference>
<dbReference type="GO" id="GO:0016757">
    <property type="term" value="F:glycosyltransferase activity"/>
    <property type="evidence" value="ECO:0007669"/>
    <property type="project" value="UniProtKB-KW"/>
</dbReference>
<comment type="subcellular location">
    <subcellularLocation>
        <location evidence="1">Cell membrane</location>
    </subcellularLocation>
</comment>
<evidence type="ECO:0000256" key="10">
    <source>
        <dbReference type="SAM" id="MobiDB-lite"/>
    </source>
</evidence>
<accession>A0A939LS02</accession>
<evidence type="ECO:0000313" key="13">
    <source>
        <dbReference type="Proteomes" id="UP000664209"/>
    </source>
</evidence>
<comment type="similarity">
    <text evidence="8">Belongs to the glycosyltransferase 2 family. CrtQ subfamily.</text>
</comment>
<reference evidence="12" key="1">
    <citation type="submission" date="2021-03" db="EMBL/GenBank/DDBJ databases">
        <title>Actinotalea soli sp. nov., isolated from soil.</title>
        <authorList>
            <person name="Ping W."/>
            <person name="Zhang J."/>
        </authorList>
    </citation>
    <scope>NUCLEOTIDE SEQUENCE</scope>
    <source>
        <strain evidence="12">BY-33</strain>
    </source>
</reference>
<keyword evidence="5" id="KW-0472">Membrane</keyword>
<dbReference type="SUPFAM" id="SSF53448">
    <property type="entry name" value="Nucleotide-diphospho-sugar transferases"/>
    <property type="match status" value="1"/>
</dbReference>
<evidence type="ECO:0000256" key="4">
    <source>
        <dbReference type="ARBA" id="ARBA00022679"/>
    </source>
</evidence>
<dbReference type="RefSeq" id="WP_208056452.1">
    <property type="nucleotide sequence ID" value="NZ_JAGEMK010000007.1"/>
</dbReference>
<evidence type="ECO:0000256" key="2">
    <source>
        <dbReference type="ARBA" id="ARBA00022475"/>
    </source>
</evidence>
<gene>
    <name evidence="12" type="ORF">J4G33_13275</name>
</gene>
<dbReference type="AlphaFoldDB" id="A0A939LS02"/>
<evidence type="ECO:0000256" key="1">
    <source>
        <dbReference type="ARBA" id="ARBA00004236"/>
    </source>
</evidence>
<feature type="region of interest" description="Disordered" evidence="10">
    <location>
        <begin position="286"/>
        <end position="307"/>
    </location>
</feature>
<evidence type="ECO:0000256" key="7">
    <source>
        <dbReference type="ARBA" id="ARBA00037904"/>
    </source>
</evidence>
<dbReference type="PANTHER" id="PTHR43646">
    <property type="entry name" value="GLYCOSYLTRANSFERASE"/>
    <property type="match status" value="1"/>
</dbReference>
<comment type="pathway">
    <text evidence="7">Carotenoid biosynthesis; staphyloxanthin biosynthesis; staphyloxanthin from farnesyl diphosphate: step 4/5.</text>
</comment>
<comment type="caution">
    <text evidence="12">The sequence shown here is derived from an EMBL/GenBank/DDBJ whole genome shotgun (WGS) entry which is preliminary data.</text>
</comment>
<evidence type="ECO:0000256" key="5">
    <source>
        <dbReference type="ARBA" id="ARBA00023136"/>
    </source>
</evidence>
<dbReference type="InterPro" id="IPR029044">
    <property type="entry name" value="Nucleotide-diphossugar_trans"/>
</dbReference>
<feature type="domain" description="Glycosyltransferase 2-like" evidence="11">
    <location>
        <begin position="6"/>
        <end position="119"/>
    </location>
</feature>
<evidence type="ECO:0000256" key="9">
    <source>
        <dbReference type="ARBA" id="ARBA00040345"/>
    </source>
</evidence>